<evidence type="ECO:0000256" key="4">
    <source>
        <dbReference type="ARBA" id="ARBA00023125"/>
    </source>
</evidence>
<sequence length="437" mass="47672">MSNCEGPNITLATLQTYCLILLAQQTTGLGLSTISISIDALVRAAMRLDLHRPQRPDCGSSLSETDVQLRKKLWCTIVELSIQSSLDAGLPPSLLPADLQIDLPSNIDDVEISHSAPKPLNSSNKTDATVQILLARTATVRLRILHHLYGFSSIESYDTILQLGGELMDQYRANVRMLEDLSSQPCAGHSDMSTRFQMSLLDALTLGPLMALHSPFAYLARANPKFYFSRKICFEAAWALPSRRLPPSTQRSAGPTRTLYDALLVHASGLFERVHLQSTALICMEMLSSFTEGSFLSNSLFDSAVVLEAVQQSIDLCARRLDNGTTDVASHVILSCALAHIRALKSRSEPQVLVAEGAVQSLKECLHTLQCAAARRRTATQSSMAVEATEPGISHDSNALNEDWWASQDPLDLTITSASWWGGEDGSLLNDSAYQST</sequence>
<evidence type="ECO:0000256" key="2">
    <source>
        <dbReference type="ARBA" id="ARBA00022833"/>
    </source>
</evidence>
<dbReference type="OMA" id="HHLYGFS"/>
<name>N1QFZ4_SPHMS</name>
<keyword evidence="9" id="KW-1185">Reference proteome</keyword>
<keyword evidence="6" id="KW-0539">Nucleus</keyword>
<dbReference type="InterPro" id="IPR051430">
    <property type="entry name" value="Fungal_TF_Env_Response"/>
</dbReference>
<protein>
    <recommendedName>
        <fullName evidence="7">Xylanolytic transcriptional activator regulatory domain-containing protein</fullName>
    </recommendedName>
</protein>
<dbReference type="GO" id="GO:0008270">
    <property type="term" value="F:zinc ion binding"/>
    <property type="evidence" value="ECO:0007669"/>
    <property type="project" value="InterPro"/>
</dbReference>
<dbReference type="GO" id="GO:0000978">
    <property type="term" value="F:RNA polymerase II cis-regulatory region sequence-specific DNA binding"/>
    <property type="evidence" value="ECO:0007669"/>
    <property type="project" value="TreeGrafter"/>
</dbReference>
<dbReference type="CDD" id="cd12148">
    <property type="entry name" value="fungal_TF_MHR"/>
    <property type="match status" value="1"/>
</dbReference>
<feature type="domain" description="Xylanolytic transcriptional activator regulatory" evidence="7">
    <location>
        <begin position="34"/>
        <end position="110"/>
    </location>
</feature>
<dbReference type="GO" id="GO:0005634">
    <property type="term" value="C:nucleus"/>
    <property type="evidence" value="ECO:0007669"/>
    <property type="project" value="TreeGrafter"/>
</dbReference>
<dbReference type="Proteomes" id="UP000016931">
    <property type="component" value="Unassembled WGS sequence"/>
</dbReference>
<proteinExistence type="predicted"/>
<evidence type="ECO:0000313" key="8">
    <source>
        <dbReference type="EMBL" id="EMF12197.1"/>
    </source>
</evidence>
<evidence type="ECO:0000256" key="1">
    <source>
        <dbReference type="ARBA" id="ARBA00022723"/>
    </source>
</evidence>
<accession>N1QFZ4</accession>
<dbReference type="PANTHER" id="PTHR31944">
    <property type="entry name" value="HEME-RESPONSIVE ZINC FINGER TRANSCRIPTION FACTOR HAP1"/>
    <property type="match status" value="1"/>
</dbReference>
<evidence type="ECO:0000256" key="3">
    <source>
        <dbReference type="ARBA" id="ARBA00023015"/>
    </source>
</evidence>
<evidence type="ECO:0000313" key="9">
    <source>
        <dbReference type="Proteomes" id="UP000016931"/>
    </source>
</evidence>
<organism evidence="8 9">
    <name type="scientific">Sphaerulina musiva (strain SO2202)</name>
    <name type="common">Poplar stem canker fungus</name>
    <name type="synonym">Septoria musiva</name>
    <dbReference type="NCBI Taxonomy" id="692275"/>
    <lineage>
        <taxon>Eukaryota</taxon>
        <taxon>Fungi</taxon>
        <taxon>Dikarya</taxon>
        <taxon>Ascomycota</taxon>
        <taxon>Pezizomycotina</taxon>
        <taxon>Dothideomycetes</taxon>
        <taxon>Dothideomycetidae</taxon>
        <taxon>Mycosphaerellales</taxon>
        <taxon>Mycosphaerellaceae</taxon>
        <taxon>Sphaerulina</taxon>
    </lineage>
</organism>
<dbReference type="Pfam" id="PF04082">
    <property type="entry name" value="Fungal_trans"/>
    <property type="match status" value="1"/>
</dbReference>
<dbReference type="InterPro" id="IPR007219">
    <property type="entry name" value="XnlR_reg_dom"/>
</dbReference>
<dbReference type="EMBL" id="KB456265">
    <property type="protein sequence ID" value="EMF12197.1"/>
    <property type="molecule type" value="Genomic_DNA"/>
</dbReference>
<dbReference type="PANTHER" id="PTHR31944:SF129">
    <property type="entry name" value="ASPYRIDONES CLUSTER REGULATOR APDR-RELATED"/>
    <property type="match status" value="1"/>
</dbReference>
<keyword evidence="3" id="KW-0805">Transcription regulation</keyword>
<dbReference type="OrthoDB" id="4337792at2759"/>
<evidence type="ECO:0000256" key="5">
    <source>
        <dbReference type="ARBA" id="ARBA00023163"/>
    </source>
</evidence>
<reference evidence="8 9" key="1">
    <citation type="journal article" date="2012" name="PLoS Pathog.">
        <title>Diverse lifestyles and strategies of plant pathogenesis encoded in the genomes of eighteen Dothideomycetes fungi.</title>
        <authorList>
            <person name="Ohm R.A."/>
            <person name="Feau N."/>
            <person name="Henrissat B."/>
            <person name="Schoch C.L."/>
            <person name="Horwitz B.A."/>
            <person name="Barry K.W."/>
            <person name="Condon B.J."/>
            <person name="Copeland A.C."/>
            <person name="Dhillon B."/>
            <person name="Glaser F."/>
            <person name="Hesse C.N."/>
            <person name="Kosti I."/>
            <person name="LaButti K."/>
            <person name="Lindquist E.A."/>
            <person name="Lucas S."/>
            <person name="Salamov A.A."/>
            <person name="Bradshaw R.E."/>
            <person name="Ciuffetti L."/>
            <person name="Hamelin R.C."/>
            <person name="Kema G.H.J."/>
            <person name="Lawrence C."/>
            <person name="Scott J.A."/>
            <person name="Spatafora J.W."/>
            <person name="Turgeon B.G."/>
            <person name="de Wit P.J.G.M."/>
            <person name="Zhong S."/>
            <person name="Goodwin S.B."/>
            <person name="Grigoriev I.V."/>
        </authorList>
    </citation>
    <scope>NUCLEOTIDE SEQUENCE [LARGE SCALE GENOMIC DNA]</scope>
    <source>
        <strain evidence="8 9">SO2202</strain>
    </source>
</reference>
<dbReference type="AlphaFoldDB" id="N1QFZ4"/>
<keyword evidence="2" id="KW-0862">Zinc</keyword>
<gene>
    <name evidence="8" type="ORF">SEPMUDRAFT_126499</name>
</gene>
<dbReference type="RefSeq" id="XP_016760318.1">
    <property type="nucleotide sequence ID" value="XM_016902078.1"/>
</dbReference>
<dbReference type="GO" id="GO:0001228">
    <property type="term" value="F:DNA-binding transcription activator activity, RNA polymerase II-specific"/>
    <property type="evidence" value="ECO:0007669"/>
    <property type="project" value="TreeGrafter"/>
</dbReference>
<evidence type="ECO:0000259" key="7">
    <source>
        <dbReference type="SMART" id="SM00906"/>
    </source>
</evidence>
<dbReference type="GO" id="GO:0006351">
    <property type="term" value="P:DNA-templated transcription"/>
    <property type="evidence" value="ECO:0007669"/>
    <property type="project" value="InterPro"/>
</dbReference>
<dbReference type="GeneID" id="27899215"/>
<keyword evidence="1" id="KW-0479">Metal-binding</keyword>
<keyword evidence="5" id="KW-0804">Transcription</keyword>
<keyword evidence="4" id="KW-0238">DNA-binding</keyword>
<dbReference type="HOGENOM" id="CLU_068097_0_0_1"/>
<dbReference type="SMART" id="SM00906">
    <property type="entry name" value="Fungal_trans"/>
    <property type="match status" value="1"/>
</dbReference>
<evidence type="ECO:0000256" key="6">
    <source>
        <dbReference type="ARBA" id="ARBA00023242"/>
    </source>
</evidence>